<sequence>MAITRSRNAPKKVAGDIVAPSSKLHNAEETVATSSCNLNVDKTESSTDRVVKPKKLVRQPRKAEKNNCPPKPKPGDEDLPNWRDMKTGSDIIKSEIFRSAKSEKAEMAQKYKKILKYGNIRAPKLSDDKTLKKVLGEIVDKNKELIFWDYFSKRLQAEGYGNAVFLENECRLQAHEVTSTQRDNLIKQKEQKEGSQAEVKTERGVEDAKDALGKYTKINLMKAAVDTDLQKLLQEVSNNSEKYSAVNEENAFSGLKLVDFTTIRNFNNEKA</sequence>
<proteinExistence type="predicted"/>
<comment type="caution">
    <text evidence="2">The sequence shown here is derived from an EMBL/GenBank/DDBJ whole genome shotgun (WGS) entry which is preliminary data.</text>
</comment>
<reference evidence="2 3" key="1">
    <citation type="submission" date="2016-08" db="EMBL/GenBank/DDBJ databases">
        <title>Whole genome shotgun sequence of Pichia membranifaciens KS47-1.</title>
        <authorList>
            <person name="Konishi M."/>
            <person name="Ishida M."/>
            <person name="Arakawa T."/>
            <person name="Kato Y."/>
            <person name="Horiuchi J."/>
        </authorList>
    </citation>
    <scope>NUCLEOTIDE SEQUENCE [LARGE SCALE GENOMIC DNA]</scope>
    <source>
        <strain evidence="2 3">KS47-1</strain>
    </source>
</reference>
<organism evidence="2 3">
    <name type="scientific">Pichia membranifaciens</name>
    <dbReference type="NCBI Taxonomy" id="4926"/>
    <lineage>
        <taxon>Eukaryota</taxon>
        <taxon>Fungi</taxon>
        <taxon>Dikarya</taxon>
        <taxon>Ascomycota</taxon>
        <taxon>Saccharomycotina</taxon>
        <taxon>Pichiomycetes</taxon>
        <taxon>Pichiales</taxon>
        <taxon>Pichiaceae</taxon>
        <taxon>Pichia</taxon>
    </lineage>
</organism>
<keyword evidence="3" id="KW-1185">Reference proteome</keyword>
<evidence type="ECO:0000256" key="1">
    <source>
        <dbReference type="SAM" id="MobiDB-lite"/>
    </source>
</evidence>
<feature type="region of interest" description="Disordered" evidence="1">
    <location>
        <begin position="40"/>
        <end position="84"/>
    </location>
</feature>
<dbReference type="Proteomes" id="UP000186136">
    <property type="component" value="Unassembled WGS sequence"/>
</dbReference>
<name>A0A1Q2YIA7_9ASCO</name>
<evidence type="ECO:0000313" key="3">
    <source>
        <dbReference type="Proteomes" id="UP000186136"/>
    </source>
</evidence>
<evidence type="ECO:0000313" key="2">
    <source>
        <dbReference type="EMBL" id="GAV29255.1"/>
    </source>
</evidence>
<feature type="compositionally biased region" description="Basic and acidic residues" evidence="1">
    <location>
        <begin position="73"/>
        <end position="84"/>
    </location>
</feature>
<dbReference type="AlphaFoldDB" id="A0A1Q2YIA7"/>
<accession>A0A1Q2YIA7</accession>
<dbReference type="OrthoDB" id="3998042at2759"/>
<gene>
    <name evidence="2" type="ORF">PMKS-002737</name>
</gene>
<dbReference type="EMBL" id="BDGI01000107">
    <property type="protein sequence ID" value="GAV29255.1"/>
    <property type="molecule type" value="Genomic_DNA"/>
</dbReference>
<feature type="compositionally biased region" description="Basic and acidic residues" evidence="1">
    <location>
        <begin position="41"/>
        <end position="51"/>
    </location>
</feature>
<protein>
    <submittedName>
        <fullName evidence="2">Uncharacterized protein</fullName>
    </submittedName>
</protein>